<dbReference type="AlphaFoldDB" id="A0A8T0CBZ7"/>
<feature type="transmembrane region" description="Helical" evidence="1">
    <location>
        <begin position="83"/>
        <end position="101"/>
    </location>
</feature>
<accession>A0A8T0CBZ7</accession>
<protein>
    <recommendedName>
        <fullName evidence="4">O-antigen ligase domain-containing protein</fullName>
    </recommendedName>
</protein>
<feature type="transmembrane region" description="Helical" evidence="1">
    <location>
        <begin position="264"/>
        <end position="281"/>
    </location>
</feature>
<name>A0A8T0CBZ7_9GAMM</name>
<comment type="caution">
    <text evidence="2">The sequence shown here is derived from an EMBL/GenBank/DDBJ whole genome shotgun (WGS) entry which is preliminary data.</text>
</comment>
<keyword evidence="1" id="KW-0472">Membrane</keyword>
<evidence type="ECO:0000313" key="2">
    <source>
        <dbReference type="EMBL" id="KAF7788304.1"/>
    </source>
</evidence>
<organism evidence="2 3">
    <name type="scientific">Pseudoalteromonas rubra</name>
    <dbReference type="NCBI Taxonomy" id="43658"/>
    <lineage>
        <taxon>Bacteria</taxon>
        <taxon>Pseudomonadati</taxon>
        <taxon>Pseudomonadota</taxon>
        <taxon>Gammaproteobacteria</taxon>
        <taxon>Alteromonadales</taxon>
        <taxon>Pseudoalteromonadaceae</taxon>
        <taxon>Pseudoalteromonas</taxon>
    </lineage>
</organism>
<feature type="transmembrane region" description="Helical" evidence="1">
    <location>
        <begin position="108"/>
        <end position="125"/>
    </location>
</feature>
<sequence length="319" mass="36121">MIFSLFFALLTSSFWQGYSDPDASYAMKLISIVMFVFLTVYFANKTDTSGDFLLKLSVCYGLAFCLFKWVGIIKASSAGALSYLNLALPIGMAVIGAYLMLLRSNGGLKKAVILLALLFLLVSMLTTPARGVLLGTFLILVFMSFRYQRKRHIAYLALCFTPVLVLYWEQIQSVSTFFLSKMERLIFSIEEEARYKYYVGVFELVSEQLYGFGLRSYSVLLGFYPHSLSLEMLIVGGFVLAGVFWFIIFLSFTKIYKLLGLKPDLDYIYLLTVYFLIQWHLSYELSSAYGVFICLSFILSKSVKLPSKTEAYPGGKLCV</sequence>
<evidence type="ECO:0000256" key="1">
    <source>
        <dbReference type="SAM" id="Phobius"/>
    </source>
</evidence>
<feature type="transmembrane region" description="Helical" evidence="1">
    <location>
        <begin position="52"/>
        <end position="71"/>
    </location>
</feature>
<dbReference type="Proteomes" id="UP000016480">
    <property type="component" value="Unassembled WGS sequence"/>
</dbReference>
<keyword evidence="1" id="KW-1133">Transmembrane helix</keyword>
<evidence type="ECO:0000313" key="3">
    <source>
        <dbReference type="Proteomes" id="UP000016480"/>
    </source>
</evidence>
<reference evidence="2 3" key="1">
    <citation type="journal article" date="2012" name="J. Bacteriol.">
        <title>Genome sequence of the cycloprodigiosin-producing bacterial strain Pseudoalteromonas rubra ATCC 29570(T).</title>
        <authorList>
            <person name="Xie B.B."/>
            <person name="Shu Y.L."/>
            <person name="Qin Q.L."/>
            <person name="Rong J.C."/>
            <person name="Zhang X.Y."/>
            <person name="Chen X.L."/>
            <person name="Zhou B.C."/>
            <person name="Zhang Y.Z."/>
        </authorList>
    </citation>
    <scope>NUCLEOTIDE SEQUENCE [LARGE SCALE GENOMIC DNA]</scope>
    <source>
        <strain evidence="2 3">DSM 6842</strain>
    </source>
</reference>
<proteinExistence type="predicted"/>
<keyword evidence="1" id="KW-0812">Transmembrane</keyword>
<evidence type="ECO:0008006" key="4">
    <source>
        <dbReference type="Google" id="ProtNLM"/>
    </source>
</evidence>
<feature type="transmembrane region" description="Helical" evidence="1">
    <location>
        <begin position="232"/>
        <end position="252"/>
    </location>
</feature>
<gene>
    <name evidence="2" type="ORF">PRUB_a2931</name>
</gene>
<dbReference type="EMBL" id="AHCD03000026">
    <property type="protein sequence ID" value="KAF7788304.1"/>
    <property type="molecule type" value="Genomic_DNA"/>
</dbReference>
<feature type="transmembrane region" description="Helical" evidence="1">
    <location>
        <begin position="29"/>
        <end position="45"/>
    </location>
</feature>
<feature type="transmembrane region" description="Helical" evidence="1">
    <location>
        <begin position="154"/>
        <end position="171"/>
    </location>
</feature>